<protein>
    <submittedName>
        <fullName evidence="1">Glycerol-3-phosphate phosphatase-like protein</fullName>
    </submittedName>
</protein>
<organism evidence="1 2">
    <name type="scientific">Hyaloscypha bicolor E</name>
    <dbReference type="NCBI Taxonomy" id="1095630"/>
    <lineage>
        <taxon>Eukaryota</taxon>
        <taxon>Fungi</taxon>
        <taxon>Dikarya</taxon>
        <taxon>Ascomycota</taxon>
        <taxon>Pezizomycotina</taxon>
        <taxon>Leotiomycetes</taxon>
        <taxon>Helotiales</taxon>
        <taxon>Hyaloscyphaceae</taxon>
        <taxon>Hyaloscypha</taxon>
        <taxon>Hyaloscypha bicolor</taxon>
    </lineage>
</organism>
<dbReference type="OrthoDB" id="40579at2759"/>
<keyword evidence="2" id="KW-1185">Reference proteome</keyword>
<dbReference type="Pfam" id="PF13419">
    <property type="entry name" value="HAD_2"/>
    <property type="match status" value="1"/>
</dbReference>
<proteinExistence type="predicted"/>
<dbReference type="NCBIfam" id="TIGR01509">
    <property type="entry name" value="HAD-SF-IA-v3"/>
    <property type="match status" value="1"/>
</dbReference>
<dbReference type="RefSeq" id="XP_024726502.1">
    <property type="nucleotide sequence ID" value="XM_024886193.1"/>
</dbReference>
<dbReference type="SUPFAM" id="SSF56784">
    <property type="entry name" value="HAD-like"/>
    <property type="match status" value="1"/>
</dbReference>
<evidence type="ECO:0000313" key="2">
    <source>
        <dbReference type="Proteomes" id="UP000235371"/>
    </source>
</evidence>
<dbReference type="InterPro" id="IPR023214">
    <property type="entry name" value="HAD_sf"/>
</dbReference>
<dbReference type="STRING" id="1095630.A0A2J6SFP8"/>
<gene>
    <name evidence="1" type="ORF">K444DRAFT_657846</name>
</gene>
<dbReference type="AlphaFoldDB" id="A0A2J6SFP8"/>
<dbReference type="PANTHER" id="PTHR43481:SF4">
    <property type="entry name" value="GLYCEROL-1-PHOSPHATE PHOSPHOHYDROLASE 1-RELATED"/>
    <property type="match status" value="1"/>
</dbReference>
<dbReference type="GO" id="GO:0050308">
    <property type="term" value="F:sugar-phosphatase activity"/>
    <property type="evidence" value="ECO:0007669"/>
    <property type="project" value="TreeGrafter"/>
</dbReference>
<dbReference type="InterPro" id="IPR006439">
    <property type="entry name" value="HAD-SF_hydro_IA"/>
</dbReference>
<dbReference type="EMBL" id="KZ613920">
    <property type="protein sequence ID" value="PMD49598.1"/>
    <property type="molecule type" value="Genomic_DNA"/>
</dbReference>
<evidence type="ECO:0000313" key="1">
    <source>
        <dbReference type="EMBL" id="PMD49598.1"/>
    </source>
</evidence>
<dbReference type="PANTHER" id="PTHR43481">
    <property type="entry name" value="FRUCTOSE-1-PHOSPHATE PHOSPHATASE"/>
    <property type="match status" value="1"/>
</dbReference>
<sequence>MDGTLIDSTNAIVKFWTSVGEKYNIDPRTILATSHGRRSIDVFKEIDPSNANWEYVSRMESQIPFKYGVDAIPIPGSQALLAQVSNLRIPWGIVTSGTKPLVSGWLDILQLVHPSVLITAEAVRDGKPDPACYSLGKGKLGLDGEVLVVEDAPAGIKAGKKAGCKVLALATTHEIEALWEAGADWVVKDLQSLRMENGSDKGTPLHLSTFSFALHVTSV</sequence>
<accession>A0A2J6SFP8</accession>
<dbReference type="InterPro" id="IPR051806">
    <property type="entry name" value="HAD-like_SPP"/>
</dbReference>
<dbReference type="GeneID" id="36594270"/>
<dbReference type="InterPro" id="IPR023198">
    <property type="entry name" value="PGP-like_dom2"/>
</dbReference>
<dbReference type="Gene3D" id="1.10.150.240">
    <property type="entry name" value="Putative phosphatase, domain 2"/>
    <property type="match status" value="1"/>
</dbReference>
<name>A0A2J6SFP8_9HELO</name>
<dbReference type="InterPro" id="IPR041492">
    <property type="entry name" value="HAD_2"/>
</dbReference>
<dbReference type="Proteomes" id="UP000235371">
    <property type="component" value="Unassembled WGS sequence"/>
</dbReference>
<reference evidence="1 2" key="1">
    <citation type="submission" date="2016-04" db="EMBL/GenBank/DDBJ databases">
        <title>A degradative enzymes factory behind the ericoid mycorrhizal symbiosis.</title>
        <authorList>
            <consortium name="DOE Joint Genome Institute"/>
            <person name="Martino E."/>
            <person name="Morin E."/>
            <person name="Grelet G."/>
            <person name="Kuo A."/>
            <person name="Kohler A."/>
            <person name="Daghino S."/>
            <person name="Barry K."/>
            <person name="Choi C."/>
            <person name="Cichocki N."/>
            <person name="Clum A."/>
            <person name="Copeland A."/>
            <person name="Hainaut M."/>
            <person name="Haridas S."/>
            <person name="Labutti K."/>
            <person name="Lindquist E."/>
            <person name="Lipzen A."/>
            <person name="Khouja H.-R."/>
            <person name="Murat C."/>
            <person name="Ohm R."/>
            <person name="Olson A."/>
            <person name="Spatafora J."/>
            <person name="Veneault-Fourrey C."/>
            <person name="Henrissat B."/>
            <person name="Grigoriev I."/>
            <person name="Martin F."/>
            <person name="Perotto S."/>
        </authorList>
    </citation>
    <scope>NUCLEOTIDE SEQUENCE [LARGE SCALE GENOMIC DNA]</scope>
    <source>
        <strain evidence="1 2">E</strain>
    </source>
</reference>
<dbReference type="InParanoid" id="A0A2J6SFP8"/>
<dbReference type="FunCoup" id="A0A2J6SFP8">
    <property type="interactions" value="415"/>
</dbReference>
<dbReference type="CDD" id="cd07527">
    <property type="entry name" value="HAD_ScGPP-like"/>
    <property type="match status" value="1"/>
</dbReference>
<dbReference type="Gene3D" id="3.40.50.1000">
    <property type="entry name" value="HAD superfamily/HAD-like"/>
    <property type="match status" value="1"/>
</dbReference>
<dbReference type="InterPro" id="IPR036412">
    <property type="entry name" value="HAD-like_sf"/>
</dbReference>